<sequence length="464" mass="50868">MHKLQNPASCTMPLLPCTNLKSTRNVVENDPYSYAPTHTVPVTPIPDQAPSVVLSSPYSDAGVGILQEPQHVFTMASTSPRLTDRENSPELTSALIHCFLDKFREDHFFYLPEMSINNSSETLRSLSITVILWATYLGADSIYPEERLLALAVSNAARDSTTLDHASNHQTSIQLIQTHILLSLYFLDHAIFMQGRHHCGIATSLAFGIGLHHLNAQLYAGPVPPQFLRNMGSRTPSLATSTDELTMLSKAFWAVVTLNHYWVAITGTPSHLPFDAIPVISTHQPTNNMDHILTQASICLQRIVAFTATAGYPPPEDDSRAFADELEAFTNTVLLPVGNRGGPTLTLSHLFIHAAVLQLHAPYSNHSMTSNTKCWAAGEHMLACLAHMTTEQTASADIIIAPLLAVFAEFYLKTPNASTTANVQRILAALDAFSKSKGERSTLIRICIANIQAEAQFFQVHGMY</sequence>
<comment type="caution">
    <text evidence="1">The sequence shown here is derived from an EMBL/GenBank/DDBJ whole genome shotgun (WGS) entry which is preliminary data.</text>
</comment>
<evidence type="ECO:0000313" key="1">
    <source>
        <dbReference type="EMBL" id="KAF7290767.1"/>
    </source>
</evidence>
<evidence type="ECO:0000313" key="2">
    <source>
        <dbReference type="Proteomes" id="UP000636479"/>
    </source>
</evidence>
<name>A0A8H6S1L2_9AGAR</name>
<dbReference type="GeneID" id="59352145"/>
<dbReference type="AlphaFoldDB" id="A0A8H6S1L2"/>
<evidence type="ECO:0008006" key="3">
    <source>
        <dbReference type="Google" id="ProtNLM"/>
    </source>
</evidence>
<keyword evidence="2" id="KW-1185">Reference proteome</keyword>
<proteinExistence type="predicted"/>
<dbReference type="RefSeq" id="XP_037214127.1">
    <property type="nucleotide sequence ID" value="XM_037369629.1"/>
</dbReference>
<dbReference type="CDD" id="cd12148">
    <property type="entry name" value="fungal_TF_MHR"/>
    <property type="match status" value="1"/>
</dbReference>
<dbReference type="Proteomes" id="UP000636479">
    <property type="component" value="Unassembled WGS sequence"/>
</dbReference>
<dbReference type="EMBL" id="JACAZF010000014">
    <property type="protein sequence ID" value="KAF7290767.1"/>
    <property type="molecule type" value="Genomic_DNA"/>
</dbReference>
<gene>
    <name evidence="1" type="ORF">MIND_01317600</name>
</gene>
<accession>A0A8H6S1L2</accession>
<reference evidence="1" key="1">
    <citation type="submission" date="2020-05" db="EMBL/GenBank/DDBJ databases">
        <title>Mycena genomes resolve the evolution of fungal bioluminescence.</title>
        <authorList>
            <person name="Tsai I.J."/>
        </authorList>
    </citation>
    <scope>NUCLEOTIDE SEQUENCE</scope>
    <source>
        <strain evidence="1">171206Taipei</strain>
    </source>
</reference>
<protein>
    <recommendedName>
        <fullName evidence="3">Transcription factor domain-containing protein</fullName>
    </recommendedName>
</protein>
<dbReference type="OrthoDB" id="3052571at2759"/>
<organism evidence="1 2">
    <name type="scientific">Mycena indigotica</name>
    <dbReference type="NCBI Taxonomy" id="2126181"/>
    <lineage>
        <taxon>Eukaryota</taxon>
        <taxon>Fungi</taxon>
        <taxon>Dikarya</taxon>
        <taxon>Basidiomycota</taxon>
        <taxon>Agaricomycotina</taxon>
        <taxon>Agaricomycetes</taxon>
        <taxon>Agaricomycetidae</taxon>
        <taxon>Agaricales</taxon>
        <taxon>Marasmiineae</taxon>
        <taxon>Mycenaceae</taxon>
        <taxon>Mycena</taxon>
    </lineage>
</organism>